<gene>
    <name evidence="1" type="ORF">B1B_08878</name>
</gene>
<sequence length="294" mass="30919">MQADLLQSVNANGANIKVGVISGDDSGNAASQAAGYLPATIWADPSYPGSTPTPGDPAEGTAMLEEVHAMAPGASLGFCGPPTTADFVTCYQDFVTWGANVIVDDLGWRGNDMFTIGAPADGSFAAAITQITQANPQVAFASSAGNDARDYFQAHYIAGPACTINGTTYPSCMDFGQALGQSSANELPVTMYTTIPFIPVLEWNDPLGSTADQLVLYLVNSSGTVLATGTAAPRMTGVPVKRFLTHQARLARQTIYSLPAPSAAIRYPSRYWGTAMEQCCSERGLRVLSMRVKQ</sequence>
<dbReference type="InterPro" id="IPR036852">
    <property type="entry name" value="Peptidase_S8/S53_dom_sf"/>
</dbReference>
<dbReference type="AlphaFoldDB" id="T1BVW0"/>
<protein>
    <recommendedName>
        <fullName evidence="2">Peptidase S8/S53 domain-containing protein</fullName>
    </recommendedName>
</protein>
<evidence type="ECO:0000313" key="1">
    <source>
        <dbReference type="EMBL" id="EQD57309.1"/>
    </source>
</evidence>
<accession>T1BVW0</accession>
<organism evidence="1">
    <name type="scientific">mine drainage metagenome</name>
    <dbReference type="NCBI Taxonomy" id="410659"/>
    <lineage>
        <taxon>unclassified sequences</taxon>
        <taxon>metagenomes</taxon>
        <taxon>ecological metagenomes</taxon>
    </lineage>
</organism>
<dbReference type="GO" id="GO:0004252">
    <property type="term" value="F:serine-type endopeptidase activity"/>
    <property type="evidence" value="ECO:0007669"/>
    <property type="project" value="InterPro"/>
</dbReference>
<comment type="caution">
    <text evidence="1">The sequence shown here is derived from an EMBL/GenBank/DDBJ whole genome shotgun (WGS) entry which is preliminary data.</text>
</comment>
<dbReference type="SUPFAM" id="SSF52743">
    <property type="entry name" value="Subtilisin-like"/>
    <property type="match status" value="1"/>
</dbReference>
<dbReference type="EMBL" id="AUZY01005823">
    <property type="protein sequence ID" value="EQD57309.1"/>
    <property type="molecule type" value="Genomic_DNA"/>
</dbReference>
<name>T1BVW0_9ZZZZ</name>
<proteinExistence type="predicted"/>
<reference evidence="1" key="2">
    <citation type="journal article" date="2014" name="ISME J.">
        <title>Microbial stratification in low pH oxic and suboxic macroscopic growths along an acid mine drainage.</title>
        <authorList>
            <person name="Mendez-Garcia C."/>
            <person name="Mesa V."/>
            <person name="Sprenger R.R."/>
            <person name="Richter M."/>
            <person name="Diez M.S."/>
            <person name="Solano J."/>
            <person name="Bargiela R."/>
            <person name="Golyshina O.V."/>
            <person name="Manteca A."/>
            <person name="Ramos J.L."/>
            <person name="Gallego J.R."/>
            <person name="Llorente I."/>
            <person name="Martins Dos Santos V.A."/>
            <person name="Jensen O.N."/>
            <person name="Pelaez A.I."/>
            <person name="Sanchez J."/>
            <person name="Ferrer M."/>
        </authorList>
    </citation>
    <scope>NUCLEOTIDE SEQUENCE</scope>
</reference>
<dbReference type="GO" id="GO:0006508">
    <property type="term" value="P:proteolysis"/>
    <property type="evidence" value="ECO:0007669"/>
    <property type="project" value="InterPro"/>
</dbReference>
<evidence type="ECO:0008006" key="2">
    <source>
        <dbReference type="Google" id="ProtNLM"/>
    </source>
</evidence>
<reference evidence="1" key="1">
    <citation type="submission" date="2013-08" db="EMBL/GenBank/DDBJ databases">
        <authorList>
            <person name="Mendez C."/>
            <person name="Richter M."/>
            <person name="Ferrer M."/>
            <person name="Sanchez J."/>
        </authorList>
    </citation>
    <scope>NUCLEOTIDE SEQUENCE</scope>
</reference>